<dbReference type="Pfam" id="PF12833">
    <property type="entry name" value="HTH_18"/>
    <property type="match status" value="1"/>
</dbReference>
<dbReference type="InterPro" id="IPR035418">
    <property type="entry name" value="AraC-bd_2"/>
</dbReference>
<evidence type="ECO:0000313" key="5">
    <source>
        <dbReference type="EMBL" id="QKJ21268.1"/>
    </source>
</evidence>
<dbReference type="PROSITE" id="PS01124">
    <property type="entry name" value="HTH_ARAC_FAMILY_2"/>
    <property type="match status" value="1"/>
</dbReference>
<sequence>MRAGATVESAPAFDLAAFRAAVSDSFVPLRVSTAHPASFRGSIRGTTADSIHLTEVRATDHAVERTTDLIARDDRAFYKLSLMVAGSGMLVQDDHETVLAPGDLAVYDTSRPYALVFDDTMRTIVLMVPRHGIGVPPSQMRELTATRLGGADGAAAVVASFLAQLSAQAAQLAAPTRARLMRSALDLATTLFLDRLGPAAVDDPHTALLQRVHTHIDRHLGSPELTLSSIAAAHFISTRHLQGLFHDQGTTVSSWIRQRRLERCQRDLADPALRHVPLSAIGATWGFVEAAHFSRTFKAAYGVSPRAFRAAH</sequence>
<dbReference type="InterPro" id="IPR050204">
    <property type="entry name" value="AraC_XylS_family_regulators"/>
</dbReference>
<protein>
    <submittedName>
        <fullName evidence="5">Helix-turn-helix domain-containing protein</fullName>
    </submittedName>
</protein>
<dbReference type="PANTHER" id="PTHR46796">
    <property type="entry name" value="HTH-TYPE TRANSCRIPTIONAL ACTIVATOR RHAS-RELATED"/>
    <property type="match status" value="1"/>
</dbReference>
<proteinExistence type="predicted"/>
<accession>A0A7D4UJK2</accession>
<name>A0A7D4UJK2_9MICO</name>
<reference evidence="5 6" key="1">
    <citation type="submission" date="2020-05" db="EMBL/GenBank/DDBJ databases">
        <title>Strain PA2F3 complete genome.</title>
        <authorList>
            <person name="Kim Y.-S."/>
            <person name="Kim S.-J."/>
            <person name="Jung H.-k."/>
            <person name="Kim S.-E."/>
            <person name="Kim K.-H."/>
        </authorList>
    </citation>
    <scope>NUCLEOTIDE SEQUENCE [LARGE SCALE GENOMIC DNA]</scope>
    <source>
        <strain evidence="5 6">PA2F3</strain>
    </source>
</reference>
<evidence type="ECO:0000256" key="3">
    <source>
        <dbReference type="ARBA" id="ARBA00023163"/>
    </source>
</evidence>
<evidence type="ECO:0000259" key="4">
    <source>
        <dbReference type="PROSITE" id="PS01124"/>
    </source>
</evidence>
<dbReference type="EMBL" id="CP054038">
    <property type="protein sequence ID" value="QKJ21268.1"/>
    <property type="molecule type" value="Genomic_DNA"/>
</dbReference>
<evidence type="ECO:0000256" key="2">
    <source>
        <dbReference type="ARBA" id="ARBA00023125"/>
    </source>
</evidence>
<dbReference type="SUPFAM" id="SSF46689">
    <property type="entry name" value="Homeodomain-like"/>
    <property type="match status" value="1"/>
</dbReference>
<dbReference type="GO" id="GO:0003700">
    <property type="term" value="F:DNA-binding transcription factor activity"/>
    <property type="evidence" value="ECO:0007669"/>
    <property type="project" value="InterPro"/>
</dbReference>
<gene>
    <name evidence="5" type="ORF">HQM25_14665</name>
</gene>
<keyword evidence="2" id="KW-0238">DNA-binding</keyword>
<dbReference type="Pfam" id="PF14525">
    <property type="entry name" value="AraC_binding_2"/>
    <property type="match status" value="1"/>
</dbReference>
<feature type="domain" description="HTH araC/xylS-type" evidence="4">
    <location>
        <begin position="210"/>
        <end position="311"/>
    </location>
</feature>
<evidence type="ECO:0000256" key="1">
    <source>
        <dbReference type="ARBA" id="ARBA00023015"/>
    </source>
</evidence>
<dbReference type="AlphaFoldDB" id="A0A7D4UJK2"/>
<evidence type="ECO:0000313" key="6">
    <source>
        <dbReference type="Proteomes" id="UP000502498"/>
    </source>
</evidence>
<dbReference type="Gene3D" id="1.10.10.60">
    <property type="entry name" value="Homeodomain-like"/>
    <property type="match status" value="1"/>
</dbReference>
<dbReference type="InterPro" id="IPR018060">
    <property type="entry name" value="HTH_AraC"/>
</dbReference>
<keyword evidence="3" id="KW-0804">Transcription</keyword>
<dbReference type="PANTHER" id="PTHR46796:SF6">
    <property type="entry name" value="ARAC SUBFAMILY"/>
    <property type="match status" value="1"/>
</dbReference>
<dbReference type="InterPro" id="IPR009057">
    <property type="entry name" value="Homeodomain-like_sf"/>
</dbReference>
<organism evidence="5 6">
    <name type="scientific">Microbacterium hominis</name>
    <dbReference type="NCBI Taxonomy" id="162426"/>
    <lineage>
        <taxon>Bacteria</taxon>
        <taxon>Bacillati</taxon>
        <taxon>Actinomycetota</taxon>
        <taxon>Actinomycetes</taxon>
        <taxon>Micrococcales</taxon>
        <taxon>Microbacteriaceae</taxon>
        <taxon>Microbacterium</taxon>
    </lineage>
</organism>
<dbReference type="GO" id="GO:0043565">
    <property type="term" value="F:sequence-specific DNA binding"/>
    <property type="evidence" value="ECO:0007669"/>
    <property type="project" value="InterPro"/>
</dbReference>
<dbReference type="SMART" id="SM00342">
    <property type="entry name" value="HTH_ARAC"/>
    <property type="match status" value="1"/>
</dbReference>
<dbReference type="Proteomes" id="UP000502498">
    <property type="component" value="Chromosome"/>
</dbReference>
<keyword evidence="1" id="KW-0805">Transcription regulation</keyword>